<dbReference type="Proteomes" id="UP000723714">
    <property type="component" value="Unassembled WGS sequence"/>
</dbReference>
<protein>
    <submittedName>
        <fullName evidence="2">Nucleotidyltransferase domain-containing protein</fullName>
    </submittedName>
</protein>
<organism evidence="2 3">
    <name type="scientific">Faecalicatena faecalis</name>
    <dbReference type="NCBI Taxonomy" id="2726362"/>
    <lineage>
        <taxon>Bacteria</taxon>
        <taxon>Bacillati</taxon>
        <taxon>Bacillota</taxon>
        <taxon>Clostridia</taxon>
        <taxon>Lachnospirales</taxon>
        <taxon>Lachnospiraceae</taxon>
        <taxon>Faecalicatena</taxon>
    </lineage>
</organism>
<comment type="caution">
    <text evidence="2">The sequence shown here is derived from an EMBL/GenBank/DDBJ whole genome shotgun (WGS) entry which is preliminary data.</text>
</comment>
<feature type="domain" description="Polymerase nucleotidyl transferase" evidence="1">
    <location>
        <begin position="9"/>
        <end position="56"/>
    </location>
</feature>
<dbReference type="EMBL" id="JABACJ020000014">
    <property type="protein sequence ID" value="MBU3877035.1"/>
    <property type="molecule type" value="Genomic_DNA"/>
</dbReference>
<proteinExistence type="predicted"/>
<dbReference type="RefSeq" id="WP_216243025.1">
    <property type="nucleotide sequence ID" value="NZ_JABACJ020000014.1"/>
</dbReference>
<gene>
    <name evidence="2" type="ORF">HGO97_014590</name>
</gene>
<name>A0ABS6D649_9FIRM</name>
<evidence type="ECO:0000259" key="1">
    <source>
        <dbReference type="Pfam" id="PF01909"/>
    </source>
</evidence>
<evidence type="ECO:0000313" key="2">
    <source>
        <dbReference type="EMBL" id="MBU3877035.1"/>
    </source>
</evidence>
<dbReference type="Pfam" id="PF01909">
    <property type="entry name" value="NTP_transf_2"/>
    <property type="match status" value="1"/>
</dbReference>
<dbReference type="CDD" id="cd05403">
    <property type="entry name" value="NT_KNTase_like"/>
    <property type="match status" value="1"/>
</dbReference>
<reference evidence="2 3" key="1">
    <citation type="submission" date="2021-06" db="EMBL/GenBank/DDBJ databases">
        <title>Faecalicatena sp. nov. isolated from porcine feces.</title>
        <authorList>
            <person name="Oh B.S."/>
            <person name="Lee J.H."/>
        </authorList>
    </citation>
    <scope>NUCLEOTIDE SEQUENCE [LARGE SCALE GENOMIC DNA]</scope>
    <source>
        <strain evidence="2 3">AGMB00832</strain>
    </source>
</reference>
<keyword evidence="3" id="KW-1185">Reference proteome</keyword>
<accession>A0ABS6D649</accession>
<dbReference type="InterPro" id="IPR002934">
    <property type="entry name" value="Polymerase_NTP_transf_dom"/>
</dbReference>
<sequence length="135" mass="15868">MYRNGTKENLIEILQTIRDRVIVTGSYAYGTQTEYSDIDLYVKEKPEELVDCEAEYVEDTYVRELIRYFESMGYKWSSCMIESFEVDDTYIPLEFSALYSIEGQTYEIEILGVKMQAAKSTHTSEKYLNGQKRNR</sequence>
<evidence type="ECO:0000313" key="3">
    <source>
        <dbReference type="Proteomes" id="UP000723714"/>
    </source>
</evidence>